<dbReference type="EMBL" id="JADOUA010000001">
    <property type="protein sequence ID" value="MBG6090156.1"/>
    <property type="molecule type" value="Genomic_DNA"/>
</dbReference>
<gene>
    <name evidence="2" type="ORF">IW256_004269</name>
</gene>
<evidence type="ECO:0000313" key="2">
    <source>
        <dbReference type="EMBL" id="MBG6090156.1"/>
    </source>
</evidence>
<dbReference type="Proteomes" id="UP000614047">
    <property type="component" value="Unassembled WGS sequence"/>
</dbReference>
<protein>
    <submittedName>
        <fullName evidence="2">Uncharacterized protein</fullName>
    </submittedName>
</protein>
<reference evidence="2" key="1">
    <citation type="submission" date="2020-11" db="EMBL/GenBank/DDBJ databases">
        <title>Sequencing the genomes of 1000 actinobacteria strains.</title>
        <authorList>
            <person name="Klenk H.-P."/>
        </authorList>
    </citation>
    <scope>NUCLEOTIDE SEQUENCE</scope>
    <source>
        <strain evidence="2">DSM 43175</strain>
    </source>
</reference>
<proteinExistence type="predicted"/>
<feature type="chain" id="PRO_5037597531" evidence="1">
    <location>
        <begin position="27"/>
        <end position="182"/>
    </location>
</feature>
<evidence type="ECO:0000313" key="3">
    <source>
        <dbReference type="Proteomes" id="UP000614047"/>
    </source>
</evidence>
<organism evidence="2 3">
    <name type="scientific">Actinomadura viridis</name>
    <dbReference type="NCBI Taxonomy" id="58110"/>
    <lineage>
        <taxon>Bacteria</taxon>
        <taxon>Bacillati</taxon>
        <taxon>Actinomycetota</taxon>
        <taxon>Actinomycetes</taxon>
        <taxon>Streptosporangiales</taxon>
        <taxon>Thermomonosporaceae</taxon>
        <taxon>Actinomadura</taxon>
    </lineage>
</organism>
<accession>A0A931GP28</accession>
<dbReference type="AlphaFoldDB" id="A0A931GP28"/>
<sequence length="182" mass="19040">MNSRTLTVLVTLAAATAALGGSAATAAGPRPKEAAVTGSAQVLYVPSPEDDVRLTFDAHATYGEGPVPTGTRGTVRVFHHFVAPGMKVWAEADVDCVMATGRIATVTAVVGKTSPELAEVWMGRRIGFTVLDTGRRGDQVGMAGPLENVPRCLGAKPYLGPTPFSLLRQGDLKLRHNLPPVP</sequence>
<dbReference type="RefSeq" id="WP_197012662.1">
    <property type="nucleotide sequence ID" value="NZ_BAABES010000021.1"/>
</dbReference>
<feature type="signal peptide" evidence="1">
    <location>
        <begin position="1"/>
        <end position="26"/>
    </location>
</feature>
<comment type="caution">
    <text evidence="2">The sequence shown here is derived from an EMBL/GenBank/DDBJ whole genome shotgun (WGS) entry which is preliminary data.</text>
</comment>
<name>A0A931GP28_9ACTN</name>
<keyword evidence="3" id="KW-1185">Reference proteome</keyword>
<keyword evidence="1" id="KW-0732">Signal</keyword>
<evidence type="ECO:0000256" key="1">
    <source>
        <dbReference type="SAM" id="SignalP"/>
    </source>
</evidence>